<organism evidence="1 2">
    <name type="scientific">Absicoccus porci</name>
    <dbReference type="NCBI Taxonomy" id="2486576"/>
    <lineage>
        <taxon>Bacteria</taxon>
        <taxon>Bacillati</taxon>
        <taxon>Bacillota</taxon>
        <taxon>Erysipelotrichia</taxon>
        <taxon>Erysipelotrichales</taxon>
        <taxon>Erysipelotrichaceae</taxon>
        <taxon>Absicoccus</taxon>
    </lineage>
</organism>
<keyword evidence="2" id="KW-1185">Reference proteome</keyword>
<dbReference type="AlphaFoldDB" id="A0A3N0I505"/>
<sequence>MQKNVDFKKNSQLGGKRVISYRYHKESRVITMLDEKIKEYDKRFGGFPTMIFIGYEDDEIIKIIDDCLKQEKDVYEAGYLTLDDDIEY</sequence>
<dbReference type="Proteomes" id="UP000276568">
    <property type="component" value="Unassembled WGS sequence"/>
</dbReference>
<proteinExistence type="predicted"/>
<reference evidence="1 2" key="1">
    <citation type="submission" date="2018-11" db="EMBL/GenBank/DDBJ databases">
        <title>Clostridium sp. nov., a member of the family Erysipelotrichaceae isolated from pig faeces.</title>
        <authorList>
            <person name="Chang Y.-H."/>
        </authorList>
    </citation>
    <scope>NUCLEOTIDE SEQUENCE [LARGE SCALE GENOMIC DNA]</scope>
    <source>
        <strain evidence="1 2">YH-panp20</strain>
    </source>
</reference>
<name>A0A3N0I505_9FIRM</name>
<evidence type="ECO:0000313" key="2">
    <source>
        <dbReference type="Proteomes" id="UP000276568"/>
    </source>
</evidence>
<evidence type="ECO:0000313" key="1">
    <source>
        <dbReference type="EMBL" id="RNM31676.1"/>
    </source>
</evidence>
<dbReference type="EMBL" id="RJQC01000001">
    <property type="protein sequence ID" value="RNM31676.1"/>
    <property type="molecule type" value="Genomic_DNA"/>
</dbReference>
<dbReference type="RefSeq" id="WP_183164253.1">
    <property type="nucleotide sequence ID" value="NZ_RJQC01000001.1"/>
</dbReference>
<accession>A0A3N0I505</accession>
<comment type="caution">
    <text evidence="1">The sequence shown here is derived from an EMBL/GenBank/DDBJ whole genome shotgun (WGS) entry which is preliminary data.</text>
</comment>
<gene>
    <name evidence="1" type="ORF">EDX97_03735</name>
</gene>
<protein>
    <submittedName>
        <fullName evidence="1">Uncharacterized protein</fullName>
    </submittedName>
</protein>